<reference evidence="1" key="1">
    <citation type="journal article" date="2020" name="Nature">
        <title>Giant virus diversity and host interactions through global metagenomics.</title>
        <authorList>
            <person name="Schulz F."/>
            <person name="Roux S."/>
            <person name="Paez-Espino D."/>
            <person name="Jungbluth S."/>
            <person name="Walsh D.A."/>
            <person name="Denef V.J."/>
            <person name="McMahon K.D."/>
            <person name="Konstantinidis K.T."/>
            <person name="Eloe-Fadrosh E.A."/>
            <person name="Kyrpides N.C."/>
            <person name="Woyke T."/>
        </authorList>
    </citation>
    <scope>NUCLEOTIDE SEQUENCE</scope>
    <source>
        <strain evidence="1">GVMAG-M-3300010354-11</strain>
    </source>
</reference>
<proteinExistence type="predicted"/>
<name>A0A6C0BEU3_9ZZZZ</name>
<protein>
    <submittedName>
        <fullName evidence="1">Uncharacterized protein</fullName>
    </submittedName>
</protein>
<dbReference type="EMBL" id="MN739149">
    <property type="protein sequence ID" value="QHS90835.1"/>
    <property type="molecule type" value="Genomic_DNA"/>
</dbReference>
<organism evidence="1">
    <name type="scientific">viral metagenome</name>
    <dbReference type="NCBI Taxonomy" id="1070528"/>
    <lineage>
        <taxon>unclassified sequences</taxon>
        <taxon>metagenomes</taxon>
        <taxon>organismal metagenomes</taxon>
    </lineage>
</organism>
<evidence type="ECO:0000313" key="1">
    <source>
        <dbReference type="EMBL" id="QHS90835.1"/>
    </source>
</evidence>
<dbReference type="AlphaFoldDB" id="A0A6C0BEU3"/>
<sequence length="35" mass="4131">MSILLFFMKVLLNLEHTGNQILFKVKLDKIKVQDI</sequence>
<accession>A0A6C0BEU3</accession>